<evidence type="ECO:0000313" key="3">
    <source>
        <dbReference type="Proteomes" id="UP000630805"/>
    </source>
</evidence>
<keyword evidence="1" id="KW-1133">Transmembrane helix</keyword>
<evidence type="ECO:0000256" key="1">
    <source>
        <dbReference type="SAM" id="Phobius"/>
    </source>
</evidence>
<evidence type="ECO:0000313" key="2">
    <source>
        <dbReference type="EMBL" id="NVO56124.1"/>
    </source>
</evidence>
<feature type="transmembrane region" description="Helical" evidence="1">
    <location>
        <begin position="152"/>
        <end position="174"/>
    </location>
</feature>
<dbReference type="Proteomes" id="UP000630805">
    <property type="component" value="Unassembled WGS sequence"/>
</dbReference>
<reference evidence="2 3" key="1">
    <citation type="submission" date="2020-06" db="EMBL/GenBank/DDBJ databases">
        <authorList>
            <person name="Cao W.R."/>
        </authorList>
    </citation>
    <scope>NUCLEOTIDE SEQUENCE [LARGE SCALE GENOMIC DNA]</scope>
    <source>
        <strain evidence="2 3">B1Z28</strain>
    </source>
</reference>
<accession>A0ABX2PPQ8</accession>
<gene>
    <name evidence="2" type="ORF">HW561_10025</name>
</gene>
<name>A0ABX2PPQ8_9RHOB</name>
<keyword evidence="1" id="KW-0472">Membrane</keyword>
<proteinExistence type="predicted"/>
<dbReference type="RefSeq" id="WP_176864246.1">
    <property type="nucleotide sequence ID" value="NZ_JABXWT010000003.1"/>
</dbReference>
<protein>
    <submittedName>
        <fullName evidence="2">Uncharacterized protein</fullName>
    </submittedName>
</protein>
<keyword evidence="3" id="KW-1185">Reference proteome</keyword>
<keyword evidence="1" id="KW-0812">Transmembrane</keyword>
<sequence>MGLEYDFDIVKKALDHTDPELAKSGAAEGVEVRALFRDIKTADALRGASPKVRKMFQDAGFGLDAHDSGIAPGVYPSEDTPERERILRALFENIKGRGVQGEYCGEFDFWQFLGHVKRAQPGNGVVRSAPVLQEPPQRDQAKPQKRAVPGRIGFALGLAVILFVVFKFLAAAGASP</sequence>
<comment type="caution">
    <text evidence="2">The sequence shown here is derived from an EMBL/GenBank/DDBJ whole genome shotgun (WGS) entry which is preliminary data.</text>
</comment>
<organism evidence="2 3">
    <name type="scientific">Ruegeria haliotis</name>
    <dbReference type="NCBI Taxonomy" id="2747601"/>
    <lineage>
        <taxon>Bacteria</taxon>
        <taxon>Pseudomonadati</taxon>
        <taxon>Pseudomonadota</taxon>
        <taxon>Alphaproteobacteria</taxon>
        <taxon>Rhodobacterales</taxon>
        <taxon>Roseobacteraceae</taxon>
        <taxon>Ruegeria</taxon>
    </lineage>
</organism>
<dbReference type="EMBL" id="JABXWT010000003">
    <property type="protein sequence ID" value="NVO56124.1"/>
    <property type="molecule type" value="Genomic_DNA"/>
</dbReference>